<name>A0ABY1NAB2_9HYPH</name>
<keyword evidence="3" id="KW-1185">Reference proteome</keyword>
<reference evidence="2 3" key="1">
    <citation type="submission" date="2017-05" db="EMBL/GenBank/DDBJ databases">
        <authorList>
            <person name="Varghese N."/>
            <person name="Submissions S."/>
        </authorList>
    </citation>
    <scope>NUCLEOTIDE SEQUENCE [LARGE SCALE GENOMIC DNA]</scope>
    <source>
        <strain evidence="2 3">DSM 15949</strain>
    </source>
</reference>
<evidence type="ECO:0000313" key="3">
    <source>
        <dbReference type="Proteomes" id="UP001157914"/>
    </source>
</evidence>
<dbReference type="InterPro" id="IPR025227">
    <property type="entry name" value="DUF4169"/>
</dbReference>
<gene>
    <name evidence="2" type="ORF">SAMN06265374_0652</name>
</gene>
<dbReference type="RefSeq" id="WP_155191748.1">
    <property type="nucleotide sequence ID" value="NZ_BAAAEA010000001.1"/>
</dbReference>
<evidence type="ECO:0000256" key="1">
    <source>
        <dbReference type="SAM" id="MobiDB-lite"/>
    </source>
</evidence>
<dbReference type="EMBL" id="FXTT01000001">
    <property type="protein sequence ID" value="SMP04753.1"/>
    <property type="molecule type" value="Genomic_DNA"/>
</dbReference>
<dbReference type="Proteomes" id="UP001157914">
    <property type="component" value="Unassembled WGS sequence"/>
</dbReference>
<feature type="region of interest" description="Disordered" evidence="1">
    <location>
        <begin position="1"/>
        <end position="71"/>
    </location>
</feature>
<accession>A0ABY1NAB2</accession>
<evidence type="ECO:0000313" key="2">
    <source>
        <dbReference type="EMBL" id="SMP04753.1"/>
    </source>
</evidence>
<organism evidence="2 3">
    <name type="scientific">Roseibium denhamense</name>
    <dbReference type="NCBI Taxonomy" id="76305"/>
    <lineage>
        <taxon>Bacteria</taxon>
        <taxon>Pseudomonadati</taxon>
        <taxon>Pseudomonadota</taxon>
        <taxon>Alphaproteobacteria</taxon>
        <taxon>Hyphomicrobiales</taxon>
        <taxon>Stappiaceae</taxon>
        <taxon>Roseibium</taxon>
    </lineage>
</organism>
<evidence type="ECO:0008006" key="4">
    <source>
        <dbReference type="Google" id="ProtNLM"/>
    </source>
</evidence>
<proteinExistence type="predicted"/>
<comment type="caution">
    <text evidence="2">The sequence shown here is derived from an EMBL/GenBank/DDBJ whole genome shotgun (WGS) entry which is preliminary data.</text>
</comment>
<dbReference type="Pfam" id="PF13770">
    <property type="entry name" value="DUF4169"/>
    <property type="match status" value="1"/>
</dbReference>
<protein>
    <recommendedName>
        <fullName evidence="4">DUF4169 family protein</fullName>
    </recommendedName>
</protein>
<sequence length="71" mass="8309">MCAEIINLRQARKQKQRQKKEQTAADNRLKYGRSKEEREAARRRRAELEKQVDGHKLDAPVSPLIDPPDRS</sequence>
<feature type="compositionally biased region" description="Basic and acidic residues" evidence="1">
    <location>
        <begin position="19"/>
        <end position="58"/>
    </location>
</feature>